<keyword evidence="2" id="KW-1133">Transmembrane helix</keyword>
<evidence type="ECO:0000313" key="3">
    <source>
        <dbReference type="EMBL" id="GAX22317.1"/>
    </source>
</evidence>
<dbReference type="EMBL" id="BDSP01000182">
    <property type="protein sequence ID" value="GAX22317.1"/>
    <property type="molecule type" value="Genomic_DNA"/>
</dbReference>
<protein>
    <submittedName>
        <fullName evidence="3">Uncharacterized protein</fullName>
    </submittedName>
</protein>
<feature type="region of interest" description="Disordered" evidence="1">
    <location>
        <begin position="163"/>
        <end position="186"/>
    </location>
</feature>
<feature type="transmembrane region" description="Helical" evidence="2">
    <location>
        <begin position="21"/>
        <end position="44"/>
    </location>
</feature>
<gene>
    <name evidence="3" type="ORF">FisN_3Hh477</name>
</gene>
<reference evidence="3 4" key="1">
    <citation type="journal article" date="2015" name="Plant Cell">
        <title>Oil accumulation by the oleaginous diatom Fistulifera solaris as revealed by the genome and transcriptome.</title>
        <authorList>
            <person name="Tanaka T."/>
            <person name="Maeda Y."/>
            <person name="Veluchamy A."/>
            <person name="Tanaka M."/>
            <person name="Abida H."/>
            <person name="Marechal E."/>
            <person name="Bowler C."/>
            <person name="Muto M."/>
            <person name="Sunaga Y."/>
            <person name="Tanaka M."/>
            <person name="Yoshino T."/>
            <person name="Taniguchi T."/>
            <person name="Fukuda Y."/>
            <person name="Nemoto M."/>
            <person name="Matsumoto M."/>
            <person name="Wong P.S."/>
            <person name="Aburatani S."/>
            <person name="Fujibuchi W."/>
        </authorList>
    </citation>
    <scope>NUCLEOTIDE SEQUENCE [LARGE SCALE GENOMIC DNA]</scope>
    <source>
        <strain evidence="3 4">JPCC DA0580</strain>
    </source>
</reference>
<keyword evidence="2" id="KW-0472">Membrane</keyword>
<organism evidence="3 4">
    <name type="scientific">Fistulifera solaris</name>
    <name type="common">Oleaginous diatom</name>
    <dbReference type="NCBI Taxonomy" id="1519565"/>
    <lineage>
        <taxon>Eukaryota</taxon>
        <taxon>Sar</taxon>
        <taxon>Stramenopiles</taxon>
        <taxon>Ochrophyta</taxon>
        <taxon>Bacillariophyta</taxon>
        <taxon>Bacillariophyceae</taxon>
        <taxon>Bacillariophycidae</taxon>
        <taxon>Naviculales</taxon>
        <taxon>Naviculaceae</taxon>
        <taxon>Fistulifera</taxon>
    </lineage>
</organism>
<evidence type="ECO:0000256" key="1">
    <source>
        <dbReference type="SAM" id="MobiDB-lite"/>
    </source>
</evidence>
<proteinExistence type="predicted"/>
<dbReference type="InParanoid" id="A0A1Z5K7U5"/>
<dbReference type="AlphaFoldDB" id="A0A1Z5K7U5"/>
<dbReference type="Proteomes" id="UP000198406">
    <property type="component" value="Unassembled WGS sequence"/>
</dbReference>
<sequence>MLFSIISASISRILVTFSQSVLVVSLFFTIVFAMGWMHRLLWYLTESEISKALNGTPVTIGNLQFDVLRGQVWCSNLVLHAPRRDQFHWDAPLLARVGRFYVQGNFMQCLFSNLVLREELPIDLYTIAASDIQVFIERRHNFFNFFLCDKHVVIPDHIIEDNSHEDSITNEEESTTANDTSTDPTEEKAQMLMEDMLRAIRQAAKEGSIKGALVEHRQKLTNQLKALQGTKKSVAMKEGAEIVQHVSEVVRKKTQTVQKVVARKEPKNNNQAKKEDLIRIARMQIKDLRIFTHEHFPKRQWSKPIQIPKVDVRSSELCPPLSAKDEHDMPALYQPIDQCLEVLWRRLLTEGAKTNSGNLFQTVMGEVLDYWAENHSVED</sequence>
<comment type="caution">
    <text evidence="3">The sequence shown here is derived from an EMBL/GenBank/DDBJ whole genome shotgun (WGS) entry which is preliminary data.</text>
</comment>
<evidence type="ECO:0000313" key="4">
    <source>
        <dbReference type="Proteomes" id="UP000198406"/>
    </source>
</evidence>
<keyword evidence="4" id="KW-1185">Reference proteome</keyword>
<name>A0A1Z5K7U5_FISSO</name>
<dbReference type="OrthoDB" id="44998at2759"/>
<accession>A0A1Z5K7U5</accession>
<evidence type="ECO:0000256" key="2">
    <source>
        <dbReference type="SAM" id="Phobius"/>
    </source>
</evidence>
<keyword evidence="2" id="KW-0812">Transmembrane</keyword>